<organism evidence="5 6">
    <name type="scientific">Nocardioides potassii</name>
    <dbReference type="NCBI Taxonomy" id="2911371"/>
    <lineage>
        <taxon>Bacteria</taxon>
        <taxon>Bacillati</taxon>
        <taxon>Actinomycetota</taxon>
        <taxon>Actinomycetes</taxon>
        <taxon>Propionibacteriales</taxon>
        <taxon>Nocardioidaceae</taxon>
        <taxon>Nocardioides</taxon>
    </lineage>
</organism>
<dbReference type="PROSITE" id="PS50043">
    <property type="entry name" value="HTH_LUXR_2"/>
    <property type="match status" value="1"/>
</dbReference>
<proteinExistence type="predicted"/>
<sequence length="284" mass="30297">MDEPPVAQMLEVATSSAPLLERARGLVESLDGWLPVDDIWMTLSDPDEEVYATAGSPGLHEHVGRPVLAVTLAEPDGHPLGVLHLLFPVADPPSEAVRGHLATLSSVIAEGISPMRSVLASAKIVHAASSGVVLLQNGGTHPFPGMRDDLLSRLPHVVDVARRVLLDGQVYRTFMWPVSDGTPHPPHVRITVLAATDAPRFVLGAVLASDDGHCNNLTARELEVLGLMVDGRSNQQIAEHLVIAARTVATHVEHILHKLDVPTRTHAAVRAEREGCYVPAPPAG</sequence>
<evidence type="ECO:0000313" key="5">
    <source>
        <dbReference type="EMBL" id="MCF6376671.1"/>
    </source>
</evidence>
<dbReference type="InterPro" id="IPR016032">
    <property type="entry name" value="Sig_transdc_resp-reg_C-effctor"/>
</dbReference>
<feature type="domain" description="HTH luxR-type" evidence="4">
    <location>
        <begin position="210"/>
        <end position="275"/>
    </location>
</feature>
<dbReference type="Gene3D" id="1.10.10.10">
    <property type="entry name" value="Winged helix-like DNA-binding domain superfamily/Winged helix DNA-binding domain"/>
    <property type="match status" value="1"/>
</dbReference>
<evidence type="ECO:0000259" key="4">
    <source>
        <dbReference type="PROSITE" id="PS50043"/>
    </source>
</evidence>
<evidence type="ECO:0000256" key="2">
    <source>
        <dbReference type="ARBA" id="ARBA00023125"/>
    </source>
</evidence>
<keyword evidence="1" id="KW-0805">Transcription regulation</keyword>
<dbReference type="PROSITE" id="PS00622">
    <property type="entry name" value="HTH_LUXR_1"/>
    <property type="match status" value="1"/>
</dbReference>
<dbReference type="RefSeq" id="WP_236399079.1">
    <property type="nucleotide sequence ID" value="NZ_JAKJHZ010000003.1"/>
</dbReference>
<dbReference type="InterPro" id="IPR000792">
    <property type="entry name" value="Tscrpt_reg_LuxR_C"/>
</dbReference>
<dbReference type="CDD" id="cd06170">
    <property type="entry name" value="LuxR_C_like"/>
    <property type="match status" value="1"/>
</dbReference>
<protein>
    <submittedName>
        <fullName evidence="5">Helix-turn-helix transcriptional regulator</fullName>
    </submittedName>
</protein>
<comment type="caution">
    <text evidence="5">The sequence shown here is derived from an EMBL/GenBank/DDBJ whole genome shotgun (WGS) entry which is preliminary data.</text>
</comment>
<evidence type="ECO:0000256" key="1">
    <source>
        <dbReference type="ARBA" id="ARBA00023015"/>
    </source>
</evidence>
<reference evidence="5 6" key="1">
    <citation type="submission" date="2022-01" db="EMBL/GenBank/DDBJ databases">
        <title>Nocardioides sp. nov., an actinomycete isolated from mining soil.</title>
        <authorList>
            <person name="Liu L."/>
        </authorList>
    </citation>
    <scope>NUCLEOTIDE SEQUENCE [LARGE SCALE GENOMIC DNA]</scope>
    <source>
        <strain evidence="5 6">KLBMP 9356</strain>
    </source>
</reference>
<dbReference type="PANTHER" id="PTHR44688:SF16">
    <property type="entry name" value="DNA-BINDING TRANSCRIPTIONAL ACTIVATOR DEVR_DOSR"/>
    <property type="match status" value="1"/>
</dbReference>
<evidence type="ECO:0000256" key="3">
    <source>
        <dbReference type="ARBA" id="ARBA00023163"/>
    </source>
</evidence>
<dbReference type="InterPro" id="IPR036388">
    <property type="entry name" value="WH-like_DNA-bd_sf"/>
</dbReference>
<dbReference type="Proteomes" id="UP001201161">
    <property type="component" value="Unassembled WGS sequence"/>
</dbReference>
<dbReference type="EMBL" id="JAKJHZ010000003">
    <property type="protein sequence ID" value="MCF6376671.1"/>
    <property type="molecule type" value="Genomic_DNA"/>
</dbReference>
<dbReference type="SUPFAM" id="SSF46894">
    <property type="entry name" value="C-terminal effector domain of the bipartite response regulators"/>
    <property type="match status" value="1"/>
</dbReference>
<name>A0ABS9H995_9ACTN</name>
<dbReference type="PRINTS" id="PR00038">
    <property type="entry name" value="HTHLUXR"/>
</dbReference>
<keyword evidence="6" id="KW-1185">Reference proteome</keyword>
<dbReference type="PANTHER" id="PTHR44688">
    <property type="entry name" value="DNA-BINDING TRANSCRIPTIONAL ACTIVATOR DEVR_DOSR"/>
    <property type="match status" value="1"/>
</dbReference>
<accession>A0ABS9H995</accession>
<keyword evidence="2" id="KW-0238">DNA-binding</keyword>
<dbReference type="SMART" id="SM00421">
    <property type="entry name" value="HTH_LUXR"/>
    <property type="match status" value="1"/>
</dbReference>
<gene>
    <name evidence="5" type="ORF">L2K70_03565</name>
</gene>
<evidence type="ECO:0000313" key="6">
    <source>
        <dbReference type="Proteomes" id="UP001201161"/>
    </source>
</evidence>
<keyword evidence="3" id="KW-0804">Transcription</keyword>
<dbReference type="Pfam" id="PF00196">
    <property type="entry name" value="GerE"/>
    <property type="match status" value="1"/>
</dbReference>